<comment type="caution">
    <text evidence="1">The sequence shown here is derived from an EMBL/GenBank/DDBJ whole genome shotgun (WGS) entry which is preliminary data.</text>
</comment>
<dbReference type="RefSeq" id="WP_023064494.1">
    <property type="nucleotide sequence ID" value="NZ_AUZM01000004.1"/>
</dbReference>
<evidence type="ECO:0000313" key="1">
    <source>
        <dbReference type="EMBL" id="ERT09267.1"/>
    </source>
</evidence>
<gene>
    <name evidence="1" type="ORF">M595_0790</name>
</gene>
<sequence>MEKVSPNSFKLLNTSVLIENQETKRYLFSDGEPIKGDRGAEGGWKASSGFESPKIVGADANYYNRALWIIHQQGDNFIIENQETKRYLFSDGEPIKGDRGAEGGWKASSGFESPTVVGADANYYNRALWIIYKSGDNFIIENQETKRYLFSDGEPIKGDRGAEGGWKASSGF</sequence>
<organism evidence="1 2">
    <name type="scientific">Lyngbya aestuarii BL J</name>
    <dbReference type="NCBI Taxonomy" id="1348334"/>
    <lineage>
        <taxon>Bacteria</taxon>
        <taxon>Bacillati</taxon>
        <taxon>Cyanobacteriota</taxon>
        <taxon>Cyanophyceae</taxon>
        <taxon>Oscillatoriophycideae</taxon>
        <taxon>Oscillatoriales</taxon>
        <taxon>Microcoleaceae</taxon>
        <taxon>Lyngbya</taxon>
    </lineage>
</organism>
<dbReference type="Proteomes" id="UP000017127">
    <property type="component" value="Unassembled WGS sequence"/>
</dbReference>
<protein>
    <submittedName>
        <fullName evidence="1">Penicillin-Binding Protein family protein</fullName>
    </submittedName>
</protein>
<dbReference type="AlphaFoldDB" id="U7QPQ2"/>
<keyword evidence="2" id="KW-1185">Reference proteome</keyword>
<reference evidence="1 2" key="1">
    <citation type="journal article" date="2013" name="Front. Microbiol.">
        <title>Comparative genomic analyses of the cyanobacterium, Lyngbya aestuarii BL J, a powerful hydrogen producer.</title>
        <authorList>
            <person name="Kothari A."/>
            <person name="Vaughn M."/>
            <person name="Garcia-Pichel F."/>
        </authorList>
    </citation>
    <scope>NUCLEOTIDE SEQUENCE [LARGE SCALE GENOMIC DNA]</scope>
    <source>
        <strain evidence="1 2">BL J</strain>
    </source>
</reference>
<name>U7QPQ2_9CYAN</name>
<proteinExistence type="predicted"/>
<dbReference type="EMBL" id="AUZM01000004">
    <property type="protein sequence ID" value="ERT09267.1"/>
    <property type="molecule type" value="Genomic_DNA"/>
</dbReference>
<accession>U7QPQ2</accession>
<feature type="non-terminal residue" evidence="1">
    <location>
        <position position="172"/>
    </location>
</feature>
<evidence type="ECO:0000313" key="2">
    <source>
        <dbReference type="Proteomes" id="UP000017127"/>
    </source>
</evidence>